<proteinExistence type="predicted"/>
<evidence type="ECO:0008006" key="4">
    <source>
        <dbReference type="Google" id="ProtNLM"/>
    </source>
</evidence>
<sequence>MLIDGIAIALLVVIFLLLFLVVDWSMQLLLQRQTLRARLRSGGRQPLPSNENAVRSSRAVQRVKKHLDQLLHSLRVPLKGDALFSMLAGLLIGGLLLGSWIFGTWKGALLLGAMIAGTPYLVMRLLLVHKRLEAQIDFLPALESFYQCYLITGERQIKVALARLMEEKMMTGSMRRIFEQLYRNLSVLEDDDESLELFAHALGHIWSDYFVQMLKVAMHEGVTISGSLKELISDMRAARRSNEQERHRLLEIRIANFTPLLFFGLFVGINLYYNREHAIQYYIYDAGGREMLLHMFVMIFLSFIMGLYLSRKKLNA</sequence>
<feature type="transmembrane region" description="Helical" evidence="1">
    <location>
        <begin position="254"/>
        <end position="273"/>
    </location>
</feature>
<feature type="transmembrane region" description="Helical" evidence="1">
    <location>
        <begin position="108"/>
        <end position="127"/>
    </location>
</feature>
<evidence type="ECO:0000256" key="1">
    <source>
        <dbReference type="SAM" id="Phobius"/>
    </source>
</evidence>
<keyword evidence="3" id="KW-1185">Reference proteome</keyword>
<feature type="transmembrane region" description="Helical" evidence="1">
    <location>
        <begin position="293"/>
        <end position="310"/>
    </location>
</feature>
<dbReference type="EMBL" id="JBHSTE010000004">
    <property type="protein sequence ID" value="MFC6333875.1"/>
    <property type="molecule type" value="Genomic_DNA"/>
</dbReference>
<organism evidence="2 3">
    <name type="scientific">Paenibacillus septentrionalis</name>
    <dbReference type="NCBI Taxonomy" id="429342"/>
    <lineage>
        <taxon>Bacteria</taxon>
        <taxon>Bacillati</taxon>
        <taxon>Bacillota</taxon>
        <taxon>Bacilli</taxon>
        <taxon>Bacillales</taxon>
        <taxon>Paenibacillaceae</taxon>
        <taxon>Paenibacillus</taxon>
    </lineage>
</organism>
<feature type="transmembrane region" description="Helical" evidence="1">
    <location>
        <begin position="6"/>
        <end position="30"/>
    </location>
</feature>
<keyword evidence="1" id="KW-1133">Transmembrane helix</keyword>
<keyword evidence="1" id="KW-0472">Membrane</keyword>
<dbReference type="Proteomes" id="UP001596233">
    <property type="component" value="Unassembled WGS sequence"/>
</dbReference>
<comment type="caution">
    <text evidence="2">The sequence shown here is derived from an EMBL/GenBank/DDBJ whole genome shotgun (WGS) entry which is preliminary data.</text>
</comment>
<feature type="transmembrane region" description="Helical" evidence="1">
    <location>
        <begin position="82"/>
        <end position="102"/>
    </location>
</feature>
<reference evidence="3" key="1">
    <citation type="journal article" date="2019" name="Int. J. Syst. Evol. Microbiol.">
        <title>The Global Catalogue of Microorganisms (GCM) 10K type strain sequencing project: providing services to taxonomists for standard genome sequencing and annotation.</title>
        <authorList>
            <consortium name="The Broad Institute Genomics Platform"/>
            <consortium name="The Broad Institute Genome Sequencing Center for Infectious Disease"/>
            <person name="Wu L."/>
            <person name="Ma J."/>
        </authorList>
    </citation>
    <scope>NUCLEOTIDE SEQUENCE [LARGE SCALE GENOMIC DNA]</scope>
    <source>
        <strain evidence="3">PCU 280</strain>
    </source>
</reference>
<evidence type="ECO:0000313" key="3">
    <source>
        <dbReference type="Proteomes" id="UP001596233"/>
    </source>
</evidence>
<gene>
    <name evidence="2" type="ORF">ACFP56_14705</name>
</gene>
<accession>A0ABW1V8W0</accession>
<name>A0ABW1V8W0_9BACL</name>
<dbReference type="PANTHER" id="PTHR35007:SF2">
    <property type="entry name" value="PILUS ASSEMBLE PROTEIN"/>
    <property type="match status" value="1"/>
</dbReference>
<dbReference type="PANTHER" id="PTHR35007">
    <property type="entry name" value="INTEGRAL MEMBRANE PROTEIN-RELATED"/>
    <property type="match status" value="1"/>
</dbReference>
<evidence type="ECO:0000313" key="2">
    <source>
        <dbReference type="EMBL" id="MFC6333875.1"/>
    </source>
</evidence>
<protein>
    <recommendedName>
        <fullName evidence="4">Type II secretion system protein GspF domain-containing protein</fullName>
    </recommendedName>
</protein>
<keyword evidence="1" id="KW-0812">Transmembrane</keyword>
<dbReference type="RefSeq" id="WP_379235783.1">
    <property type="nucleotide sequence ID" value="NZ_JBHSTE010000004.1"/>
</dbReference>